<dbReference type="EMBL" id="CAGI01000013">
    <property type="protein sequence ID" value="CCF47904.1"/>
    <property type="molecule type" value="Genomic_DNA"/>
</dbReference>
<name>I2FLW1_USTHO</name>
<comment type="caution">
    <text evidence="3">The sequence shown here is derived from an EMBL/GenBank/DDBJ whole genome shotgun (WGS) entry which is preliminary data.</text>
</comment>
<gene>
    <name evidence="3" type="ORF">UHOR_12133</name>
</gene>
<dbReference type="OrthoDB" id="3344688at2759"/>
<feature type="compositionally biased region" description="Acidic residues" evidence="1">
    <location>
        <begin position="8"/>
        <end position="17"/>
    </location>
</feature>
<organism evidence="3 4">
    <name type="scientific">Ustilago hordei</name>
    <name type="common">Barley covered smut fungus</name>
    <dbReference type="NCBI Taxonomy" id="120017"/>
    <lineage>
        <taxon>Eukaryota</taxon>
        <taxon>Fungi</taxon>
        <taxon>Dikarya</taxon>
        <taxon>Basidiomycota</taxon>
        <taxon>Ustilaginomycotina</taxon>
        <taxon>Ustilaginomycetes</taxon>
        <taxon>Ustilaginales</taxon>
        <taxon>Ustilaginaceae</taxon>
        <taxon>Ustilago</taxon>
    </lineage>
</organism>
<dbReference type="STRING" id="1128400.I2FLW1"/>
<dbReference type="InterPro" id="IPR043502">
    <property type="entry name" value="DNA/RNA_pol_sf"/>
</dbReference>
<dbReference type="HOGENOM" id="CLU_001650_21_5_1"/>
<evidence type="ECO:0000256" key="1">
    <source>
        <dbReference type="SAM" id="MobiDB-lite"/>
    </source>
</evidence>
<dbReference type="InterPro" id="IPR013103">
    <property type="entry name" value="RVT_2"/>
</dbReference>
<dbReference type="PANTHER" id="PTHR11439:SF440">
    <property type="entry name" value="INTEGRASE CATALYTIC DOMAIN-CONTAINING PROTEIN"/>
    <property type="match status" value="1"/>
</dbReference>
<evidence type="ECO:0000313" key="3">
    <source>
        <dbReference type="EMBL" id="CCF47904.1"/>
    </source>
</evidence>
<sequence>MGPPPALMDEEETDDLGYTEKDLFDDRDMDPLEEYISMEEATGSNESKMLYTKNETFQAELEEEDTGEHRMDLTSIAFGLKATDIKEAKNLNPTKEGIDYTKIFAPVVPIQSIRGVLAVAAVQNWEVDLIDIKQAYLNSSLQHNVYLRPLVGAEVPQGKVLKLIKGLYGLKQSGREWNAELDSHLWKISFHCMPSTPCLYTRGMGEEITVITAYVDDMLITSLSQKEVIRTKAEIMDKWGTEDNGPIWEFLGIKITRDQELKRISLDLTAYIWAMVSKWLERSNQKSWIPMLSITTIAKSSKCAPTQIKEYQELVGQLLWVSNMYLNQTNQYQLHLGGNMITDASQPVVMYTDENWASDPTNRCRSTSGTVMYVYGCPVSWKSPVQKCVALSAVEAEFVAASEAAREALFFSHLLRDLGIPNMKPVLCTDSQGCIQGSCTGWGCYNRVCMDGRECSRCANKTAERGGYITTSGTDRPGNTIEGGS</sequence>
<dbReference type="SUPFAM" id="SSF56672">
    <property type="entry name" value="DNA/RNA polymerases"/>
    <property type="match status" value="1"/>
</dbReference>
<dbReference type="Pfam" id="PF07727">
    <property type="entry name" value="RVT_2"/>
    <property type="match status" value="1"/>
</dbReference>
<dbReference type="Proteomes" id="UP000006174">
    <property type="component" value="Unassembled WGS sequence"/>
</dbReference>
<dbReference type="PANTHER" id="PTHR11439">
    <property type="entry name" value="GAG-POL-RELATED RETROTRANSPOSON"/>
    <property type="match status" value="1"/>
</dbReference>
<reference evidence="3 4" key="1">
    <citation type="journal article" date="2012" name="Plant Cell">
        <title>Genome comparison of barley and maize smut fungi reveals targeted loss of RNA silencing components and species-specific presence of transposable elements.</title>
        <authorList>
            <person name="Laurie J.D."/>
            <person name="Ali S."/>
            <person name="Linning R."/>
            <person name="Mannhaupt G."/>
            <person name="Wong P."/>
            <person name="Gueldener U."/>
            <person name="Muensterkoetter M."/>
            <person name="Moore R."/>
            <person name="Kahmann R."/>
            <person name="Bakkeren G."/>
            <person name="Schirawski J."/>
        </authorList>
    </citation>
    <scope>NUCLEOTIDE SEQUENCE [LARGE SCALE GENOMIC DNA]</scope>
    <source>
        <strain evidence="4">Uh4875-4</strain>
    </source>
</reference>
<protein>
    <recommendedName>
        <fullName evidence="2">Reverse transcriptase Ty1/copia-type domain-containing protein</fullName>
    </recommendedName>
</protein>
<accession>I2FLW1</accession>
<evidence type="ECO:0000259" key="2">
    <source>
        <dbReference type="Pfam" id="PF07727"/>
    </source>
</evidence>
<feature type="region of interest" description="Disordered" evidence="1">
    <location>
        <begin position="1"/>
        <end position="23"/>
    </location>
</feature>
<dbReference type="CDD" id="cd09272">
    <property type="entry name" value="RNase_HI_RT_Ty1"/>
    <property type="match status" value="1"/>
</dbReference>
<keyword evidence="4" id="KW-1185">Reference proteome</keyword>
<feature type="domain" description="Reverse transcriptase Ty1/copia-type" evidence="2">
    <location>
        <begin position="96"/>
        <end position="292"/>
    </location>
</feature>
<dbReference type="eggNOG" id="KOG0017">
    <property type="taxonomic scope" value="Eukaryota"/>
</dbReference>
<evidence type="ECO:0000313" key="4">
    <source>
        <dbReference type="Proteomes" id="UP000006174"/>
    </source>
</evidence>
<proteinExistence type="predicted"/>
<dbReference type="AlphaFoldDB" id="I2FLW1"/>